<protein>
    <recommendedName>
        <fullName evidence="4">Extracellular membrane protein CFEM domain-containing protein</fullName>
    </recommendedName>
</protein>
<dbReference type="EMBL" id="CP034204">
    <property type="protein sequence ID" value="QBZ54579.1"/>
    <property type="molecule type" value="Genomic_DNA"/>
</dbReference>
<sequence>MRLQHIVHIVFLYGAIAAKEPRPFAVCMQDCTNEYMRDFQWPYKRATEKCYKDICIGSKGDPMLRKTPVPVAQQQKTHGNAT</sequence>
<feature type="signal peptide" evidence="1">
    <location>
        <begin position="1"/>
        <end position="18"/>
    </location>
</feature>
<gene>
    <name evidence="2" type="ORF">PoMZ_10283</name>
</gene>
<name>A0A4P7MX15_PYROR</name>
<keyword evidence="1" id="KW-0732">Signal</keyword>
<dbReference type="AlphaFoldDB" id="A0A4P7MX15"/>
<proteinExistence type="predicted"/>
<accession>A0A4P7MX15</accession>
<evidence type="ECO:0000313" key="2">
    <source>
        <dbReference type="EMBL" id="QBZ54579.1"/>
    </source>
</evidence>
<dbReference type="Proteomes" id="UP000294847">
    <property type="component" value="Chromosome 1"/>
</dbReference>
<evidence type="ECO:0000313" key="3">
    <source>
        <dbReference type="Proteomes" id="UP000294847"/>
    </source>
</evidence>
<reference evidence="2 3" key="1">
    <citation type="journal article" date="2019" name="Mol. Biol. Evol.">
        <title>Blast fungal genomes show frequent chromosomal changes, gene gains and losses, and effector gene turnover.</title>
        <authorList>
            <person name="Gomez Luciano L.B."/>
            <person name="Jason Tsai I."/>
            <person name="Chuma I."/>
            <person name="Tosa Y."/>
            <person name="Chen Y.H."/>
            <person name="Li J.Y."/>
            <person name="Li M.Y."/>
            <person name="Jade Lu M.Y."/>
            <person name="Nakayashiki H."/>
            <person name="Li W.H."/>
        </authorList>
    </citation>
    <scope>NUCLEOTIDE SEQUENCE [LARGE SCALE GENOMIC DNA]</scope>
    <source>
        <strain evidence="2">MZ5-1-6</strain>
    </source>
</reference>
<feature type="chain" id="PRO_5020829031" description="Extracellular membrane protein CFEM domain-containing protein" evidence="1">
    <location>
        <begin position="19"/>
        <end position="82"/>
    </location>
</feature>
<evidence type="ECO:0000256" key="1">
    <source>
        <dbReference type="SAM" id="SignalP"/>
    </source>
</evidence>
<organism evidence="2 3">
    <name type="scientific">Pyricularia oryzae</name>
    <name type="common">Rice blast fungus</name>
    <name type="synonym">Magnaporthe oryzae</name>
    <dbReference type="NCBI Taxonomy" id="318829"/>
    <lineage>
        <taxon>Eukaryota</taxon>
        <taxon>Fungi</taxon>
        <taxon>Dikarya</taxon>
        <taxon>Ascomycota</taxon>
        <taxon>Pezizomycotina</taxon>
        <taxon>Sordariomycetes</taxon>
        <taxon>Sordariomycetidae</taxon>
        <taxon>Magnaporthales</taxon>
        <taxon>Pyriculariaceae</taxon>
        <taxon>Pyricularia</taxon>
    </lineage>
</organism>
<evidence type="ECO:0008006" key="4">
    <source>
        <dbReference type="Google" id="ProtNLM"/>
    </source>
</evidence>